<evidence type="ECO:0000256" key="2">
    <source>
        <dbReference type="ARBA" id="ARBA00006338"/>
    </source>
</evidence>
<dbReference type="InterPro" id="IPR029244">
    <property type="entry name" value="FAM69_N"/>
</dbReference>
<evidence type="ECO:0000256" key="8">
    <source>
        <dbReference type="ARBA" id="ARBA00023157"/>
    </source>
</evidence>
<feature type="compositionally biased region" description="Gly residues" evidence="9">
    <location>
        <begin position="585"/>
        <end position="600"/>
    </location>
</feature>
<dbReference type="SMART" id="SM01299">
    <property type="entry name" value="PIP49_N"/>
    <property type="match status" value="1"/>
</dbReference>
<evidence type="ECO:0000256" key="7">
    <source>
        <dbReference type="ARBA" id="ARBA00023136"/>
    </source>
</evidence>
<keyword evidence="12" id="KW-1185">Reference proteome</keyword>
<evidence type="ECO:0000256" key="1">
    <source>
        <dbReference type="ARBA" id="ARBA00004648"/>
    </source>
</evidence>
<gene>
    <name evidence="11" type="ORF">TCAL_04709</name>
</gene>
<keyword evidence="4" id="KW-0256">Endoplasmic reticulum</keyword>
<keyword evidence="6" id="KW-1133">Transmembrane helix</keyword>
<dbReference type="Proteomes" id="UP000318571">
    <property type="component" value="Chromosome 12"/>
</dbReference>
<keyword evidence="5" id="KW-0735">Signal-anchor</keyword>
<comment type="similarity">
    <text evidence="2">Belongs to the DIPK family.</text>
</comment>
<dbReference type="Pfam" id="PF12260">
    <property type="entry name" value="PIP49_C"/>
    <property type="match status" value="1"/>
</dbReference>
<comment type="subcellular location">
    <subcellularLocation>
        <location evidence="1">Endoplasmic reticulum membrane</location>
        <topology evidence="1">Single-pass type II membrane protein</topology>
    </subcellularLocation>
</comment>
<keyword evidence="8" id="KW-1015">Disulfide bond</keyword>
<dbReference type="PANTHER" id="PTHR21093">
    <property type="entry name" value="DIVERGENT PROTEIN KINASE DOMAIN 1C-RELATED"/>
    <property type="match status" value="1"/>
</dbReference>
<name>A0A553PT81_TIGCA</name>
<accession>A0A553PT81</accession>
<organism evidence="11 12">
    <name type="scientific">Tigriopus californicus</name>
    <name type="common">Marine copepod</name>
    <dbReference type="NCBI Taxonomy" id="6832"/>
    <lineage>
        <taxon>Eukaryota</taxon>
        <taxon>Metazoa</taxon>
        <taxon>Ecdysozoa</taxon>
        <taxon>Arthropoda</taxon>
        <taxon>Crustacea</taxon>
        <taxon>Multicrustacea</taxon>
        <taxon>Hexanauplia</taxon>
        <taxon>Copepoda</taxon>
        <taxon>Harpacticoida</taxon>
        <taxon>Harpacticidae</taxon>
        <taxon>Tigriopus</taxon>
    </lineage>
</organism>
<evidence type="ECO:0000313" key="12">
    <source>
        <dbReference type="Proteomes" id="UP000318571"/>
    </source>
</evidence>
<feature type="region of interest" description="Disordered" evidence="9">
    <location>
        <begin position="570"/>
        <end position="613"/>
    </location>
</feature>
<feature type="domain" description="FAM69 N-terminal" evidence="10">
    <location>
        <begin position="24"/>
        <end position="177"/>
    </location>
</feature>
<evidence type="ECO:0000313" key="11">
    <source>
        <dbReference type="EMBL" id="TRY80885.1"/>
    </source>
</evidence>
<dbReference type="AlphaFoldDB" id="A0A553PT81"/>
<evidence type="ECO:0000256" key="3">
    <source>
        <dbReference type="ARBA" id="ARBA00022692"/>
    </source>
</evidence>
<evidence type="ECO:0000256" key="6">
    <source>
        <dbReference type="ARBA" id="ARBA00022989"/>
    </source>
</evidence>
<dbReference type="EMBL" id="VCGU01000001">
    <property type="protein sequence ID" value="TRY80885.1"/>
    <property type="molecule type" value="Genomic_DNA"/>
</dbReference>
<dbReference type="InterPro" id="IPR022049">
    <property type="entry name" value="FAM69_kinase_dom"/>
</dbReference>
<reference evidence="11 12" key="1">
    <citation type="journal article" date="2018" name="Nat. Ecol. Evol.">
        <title>Genomic signatures of mitonuclear coevolution across populations of Tigriopus californicus.</title>
        <authorList>
            <person name="Barreto F.S."/>
            <person name="Watson E.T."/>
            <person name="Lima T.G."/>
            <person name="Willett C.S."/>
            <person name="Edmands S."/>
            <person name="Li W."/>
            <person name="Burton R.S."/>
        </authorList>
    </citation>
    <scope>NUCLEOTIDE SEQUENCE [LARGE SCALE GENOMIC DNA]</scope>
    <source>
        <strain evidence="11 12">San Diego</strain>
    </source>
</reference>
<evidence type="ECO:0000256" key="9">
    <source>
        <dbReference type="SAM" id="MobiDB-lite"/>
    </source>
</evidence>
<proteinExistence type="inferred from homology"/>
<dbReference type="Pfam" id="PF14875">
    <property type="entry name" value="PIP49_N"/>
    <property type="match status" value="1"/>
</dbReference>
<protein>
    <recommendedName>
        <fullName evidence="10">FAM69 N-terminal domain-containing protein</fullName>
    </recommendedName>
</protein>
<evidence type="ECO:0000256" key="4">
    <source>
        <dbReference type="ARBA" id="ARBA00022824"/>
    </source>
</evidence>
<keyword evidence="7" id="KW-0472">Membrane</keyword>
<dbReference type="PANTHER" id="PTHR21093:SF2">
    <property type="entry name" value="DIVERGENT PROTEIN KINASE DOMAIN 1C"/>
    <property type="match status" value="1"/>
</dbReference>
<dbReference type="GO" id="GO:0005789">
    <property type="term" value="C:endoplasmic reticulum membrane"/>
    <property type="evidence" value="ECO:0007669"/>
    <property type="project" value="UniProtKB-SubCell"/>
</dbReference>
<sequence length="833" mass="88510">MDWRWRAQRAWLVTKRSLPRWGWCQKRGLATLLIVVALCGLLGKLLFSAKIICSNRTNERHIRNLCDKYTSGEILGDLCPDFCQDPPQLVVESCQTQHFGKEVVFEAKWKGSIPVFVKSLSADHSQSEELQPVFTVGSNGEKLFPDVPDFDFMVEKFLEDNYGLPTQGNLMERLWNLPLADEANDEVYIHKAMVTLWALVQDSEYVFSQLYKHLDVFPEVYGTCGSFYIVEKVERLPKISYFGQPSFADWSRKVELAIKLLDLVEELDALFDEPAFICDVKLEHFGMSNSQRMKLLDVDGLHLKPLAEQIVGGEVKCSTHSECNYFDCRGRCDLIEGKCVNEITNNNVQMICEDILLGGGTTSLGVPSPGLLSSKHMHSKLRSHLKQCANPSGAKDGTRIGAEAKLRTELYRMLKEITNDYYYPDADDEEGSNRVNFNSAKGNSQAINSGRGDANSIANVVSNQNNHPRRYFGGHNPFSGFGRGFNGFNANTAEGNSQAINHGYGDANSAANVVANQFGRNRYANRGALREDGDGDEGQIGGRNFNSAIGNSQAINNGYGDANSIANVGSNQNNFGYPRRRPYPGGRGSGGSRGPRGGGYIPPTTRIGTIGGGRGGGGAAFIDKRGTLGAFGGGGGGGNGRGGGSRGGSWGVGGGGGATLIGAGGIGAAGDGGAYGRGRGWVAGGRGGSPGFAGRGGGRASSGGRRVPTLTRGGGGAAMAGQGGVAAIGGGGGGEGNNKLELDWPFGPVFNSNSAIGNSQAINHGIGHANSATNVVANSNRLLETGEDEYGSDYSESSGLAIVTDENGGDRGAIAFRSGYPGQSPLDYQYYAK</sequence>
<keyword evidence="3" id="KW-0812">Transmembrane</keyword>
<evidence type="ECO:0000256" key="5">
    <source>
        <dbReference type="ARBA" id="ARBA00022968"/>
    </source>
</evidence>
<evidence type="ECO:0000259" key="10">
    <source>
        <dbReference type="SMART" id="SM01299"/>
    </source>
</evidence>
<comment type="caution">
    <text evidence="11">The sequence shown here is derived from an EMBL/GenBank/DDBJ whole genome shotgun (WGS) entry which is preliminary data.</text>
</comment>